<evidence type="ECO:0000256" key="4">
    <source>
        <dbReference type="ARBA" id="ARBA00022691"/>
    </source>
</evidence>
<dbReference type="CDD" id="cd02440">
    <property type="entry name" value="AdoMet_MTases"/>
    <property type="match status" value="1"/>
</dbReference>
<keyword evidence="3" id="KW-0808">Transferase</keyword>
<dbReference type="PANTHER" id="PTHR12753:SF0">
    <property type="entry name" value="ALPHA N-TERMINAL PROTEIN METHYLTRANSFERASE 1"/>
    <property type="match status" value="1"/>
</dbReference>
<feature type="binding site" evidence="11">
    <location>
        <position position="77"/>
    </location>
    <ligand>
        <name>S-adenosyl-L-methionine</name>
        <dbReference type="ChEBI" id="CHEBI:59789"/>
    </ligand>
</feature>
<name>A0A8S1F8X9_9PELO</name>
<dbReference type="EMBL" id="CADEPM010000006">
    <property type="protein sequence ID" value="CAB3408112.1"/>
    <property type="molecule type" value="Genomic_DNA"/>
</dbReference>
<dbReference type="GO" id="GO:0032259">
    <property type="term" value="P:methylation"/>
    <property type="evidence" value="ECO:0007669"/>
    <property type="project" value="UniProtKB-KW"/>
</dbReference>
<sequence length="231" mass="25881">MSSGDGVHSTFDAHQIYEKAEEYWSQASQDVDGMLGGFAELHEPDIAGSKAFLKNLRAKKIISSNDYALDCGAGIGRITKHLLIPLYKKVDMVDVVEEFIAKSEEYIGSKNGVGNKFVEGLQTFEPPLGRYDLIWIQWVSGYLTDSDLVSFFKRCAAGLKPDGCIVLKDNVVKNDNAVFDDEDHSWTRTHRELQKIFEDADLSVLSKVTQAGFPDDIYPVKMYAMKPKKTE</sequence>
<evidence type="ECO:0000256" key="2">
    <source>
        <dbReference type="ARBA" id="ARBA00022603"/>
    </source>
</evidence>
<feature type="binding site" evidence="11">
    <location>
        <position position="137"/>
    </location>
    <ligand>
        <name>S-adenosyl-L-methionine</name>
        <dbReference type="ChEBI" id="CHEBI:59789"/>
    </ligand>
</feature>
<comment type="catalytic activity">
    <reaction evidence="10">
        <text>N-terminal L-alanyl-L-prolyl-L-lysyl-[protein] + 3 S-adenosyl-L-methionine = N-terminal N,N,N-trimethyl-L-alanyl-L-prolyl-L-lysyl-[protein] + 3 S-adenosyl-L-homocysteine + 3 H(+)</text>
        <dbReference type="Rhea" id="RHEA:54712"/>
        <dbReference type="Rhea" id="RHEA-COMP:13785"/>
        <dbReference type="Rhea" id="RHEA-COMP:13971"/>
        <dbReference type="ChEBI" id="CHEBI:15378"/>
        <dbReference type="ChEBI" id="CHEBI:57856"/>
        <dbReference type="ChEBI" id="CHEBI:59789"/>
        <dbReference type="ChEBI" id="CHEBI:138057"/>
        <dbReference type="ChEBI" id="CHEBI:138315"/>
        <dbReference type="EC" id="2.1.1.244"/>
    </reaction>
</comment>
<dbReference type="AlphaFoldDB" id="A0A8S1F8X9"/>
<dbReference type="Proteomes" id="UP000494206">
    <property type="component" value="Unassembled WGS sequence"/>
</dbReference>
<keyword evidence="2" id="KW-0489">Methyltransferase</keyword>
<dbReference type="InterPro" id="IPR029063">
    <property type="entry name" value="SAM-dependent_MTases_sf"/>
</dbReference>
<keyword evidence="13" id="KW-1185">Reference proteome</keyword>
<dbReference type="PANTHER" id="PTHR12753">
    <property type="entry name" value="AD-003 - RELATED"/>
    <property type="match status" value="1"/>
</dbReference>
<feature type="binding site" evidence="11">
    <location>
        <begin position="121"/>
        <end position="122"/>
    </location>
    <ligand>
        <name>S-adenosyl-L-methionine</name>
        <dbReference type="ChEBI" id="CHEBI:59789"/>
    </ligand>
</feature>
<comment type="similarity">
    <text evidence="1">Belongs to the methyltransferase superfamily. NTM1 family.</text>
</comment>
<comment type="catalytic activity">
    <reaction evidence="8">
        <text>N-terminal L-seryl-L-prolyl-L-lysyl-[protein] + 3 S-adenosyl-L-methionine = N-terminal N,N,N-trimethyl-L-seryl-L-prolyl-L-lysyl-[protein] + 3 S-adenosyl-L-homocysteine + 3 H(+)</text>
        <dbReference type="Rhea" id="RHEA:54724"/>
        <dbReference type="Rhea" id="RHEA-COMP:13789"/>
        <dbReference type="Rhea" id="RHEA-COMP:13973"/>
        <dbReference type="ChEBI" id="CHEBI:15378"/>
        <dbReference type="ChEBI" id="CHEBI:57856"/>
        <dbReference type="ChEBI" id="CHEBI:59789"/>
        <dbReference type="ChEBI" id="CHEBI:138061"/>
        <dbReference type="ChEBI" id="CHEBI:138317"/>
        <dbReference type="EC" id="2.1.1.244"/>
    </reaction>
</comment>
<dbReference type="Gene3D" id="3.40.50.150">
    <property type="entry name" value="Vaccinia Virus protein VP39"/>
    <property type="match status" value="1"/>
</dbReference>
<evidence type="ECO:0000256" key="10">
    <source>
        <dbReference type="ARBA" id="ARBA00048167"/>
    </source>
</evidence>
<evidence type="ECO:0000256" key="11">
    <source>
        <dbReference type="PIRSR" id="PIRSR016958-1"/>
    </source>
</evidence>
<evidence type="ECO:0000256" key="8">
    <source>
        <dbReference type="ARBA" id="ARBA00047306"/>
    </source>
</evidence>
<evidence type="ECO:0000256" key="9">
    <source>
        <dbReference type="ARBA" id="ARBA00047885"/>
    </source>
</evidence>
<dbReference type="GO" id="GO:0071885">
    <property type="term" value="F:N-terminal protein N-methyltransferase activity"/>
    <property type="evidence" value="ECO:0007669"/>
    <property type="project" value="UniProtKB-EC"/>
</dbReference>
<gene>
    <name evidence="12" type="ORF">CBOVIS_LOCUS9935</name>
</gene>
<evidence type="ECO:0000313" key="12">
    <source>
        <dbReference type="EMBL" id="CAB3408112.1"/>
    </source>
</evidence>
<proteinExistence type="inferred from homology"/>
<reference evidence="12 13" key="1">
    <citation type="submission" date="2020-04" db="EMBL/GenBank/DDBJ databases">
        <authorList>
            <person name="Laetsch R D."/>
            <person name="Stevens L."/>
            <person name="Kumar S."/>
            <person name="Blaxter L. M."/>
        </authorList>
    </citation>
    <scope>NUCLEOTIDE SEQUENCE [LARGE SCALE GENOMIC DNA]</scope>
</reference>
<evidence type="ECO:0000256" key="5">
    <source>
        <dbReference type="ARBA" id="ARBA00039112"/>
    </source>
</evidence>
<evidence type="ECO:0000313" key="13">
    <source>
        <dbReference type="Proteomes" id="UP000494206"/>
    </source>
</evidence>
<comment type="catalytic activity">
    <reaction evidence="9">
        <text>N-terminal L-prolyl-L-prolyl-L-lysyl-[protein] + 2 S-adenosyl-L-methionine = N-terminal N,N-dimethyl-L-prolyl-L-prolyl-L-lysyl-[protein] + 2 S-adenosyl-L-homocysteine + 2 H(+)</text>
        <dbReference type="Rhea" id="RHEA:54736"/>
        <dbReference type="Rhea" id="RHEA-COMP:13787"/>
        <dbReference type="Rhea" id="RHEA-COMP:13974"/>
        <dbReference type="ChEBI" id="CHEBI:15378"/>
        <dbReference type="ChEBI" id="CHEBI:57856"/>
        <dbReference type="ChEBI" id="CHEBI:59789"/>
        <dbReference type="ChEBI" id="CHEBI:138059"/>
        <dbReference type="ChEBI" id="CHEBI:138318"/>
        <dbReference type="EC" id="2.1.1.244"/>
    </reaction>
</comment>
<dbReference type="PIRSF" id="PIRSF016958">
    <property type="entry name" value="DUF858_MeTrfase_lik"/>
    <property type="match status" value="1"/>
</dbReference>
<evidence type="ECO:0000256" key="1">
    <source>
        <dbReference type="ARBA" id="ARBA00009059"/>
    </source>
</evidence>
<accession>A0A8S1F8X9</accession>
<feature type="binding site" evidence="11">
    <location>
        <position position="72"/>
    </location>
    <ligand>
        <name>S-adenosyl-L-methionine</name>
        <dbReference type="ChEBI" id="CHEBI:59789"/>
    </ligand>
</feature>
<dbReference type="Pfam" id="PF05891">
    <property type="entry name" value="Methyltransf_PK"/>
    <property type="match status" value="1"/>
</dbReference>
<comment type="caution">
    <text evidence="12">The sequence shown here is derived from an EMBL/GenBank/DDBJ whole genome shotgun (WGS) entry which is preliminary data.</text>
</comment>
<dbReference type="OrthoDB" id="1298661at2759"/>
<dbReference type="GO" id="GO:0005737">
    <property type="term" value="C:cytoplasm"/>
    <property type="evidence" value="ECO:0007669"/>
    <property type="project" value="TreeGrafter"/>
</dbReference>
<keyword evidence="4 11" id="KW-0949">S-adenosyl-L-methionine</keyword>
<dbReference type="InterPro" id="IPR008576">
    <property type="entry name" value="MeTrfase_NTM1"/>
</dbReference>
<dbReference type="EC" id="2.1.1.244" evidence="5"/>
<protein>
    <recommendedName>
        <fullName evidence="6">Alpha N-terminal protein methyltransferase 1</fullName>
        <ecNumber evidence="5">2.1.1.244</ecNumber>
    </recommendedName>
    <alternativeName>
        <fullName evidence="7">X-Pro-Lys N-terminal protein methyltransferase 1</fullName>
    </alternativeName>
</protein>
<evidence type="ECO:0000256" key="7">
    <source>
        <dbReference type="ARBA" id="ARBA00043129"/>
    </source>
</evidence>
<dbReference type="SUPFAM" id="SSF53335">
    <property type="entry name" value="S-adenosyl-L-methionine-dependent methyltransferases"/>
    <property type="match status" value="1"/>
</dbReference>
<dbReference type="FunFam" id="3.40.50.150:FF:000025">
    <property type="entry name" value="N-terminal Xaa-Pro-Lys N-methyltransferase 1"/>
    <property type="match status" value="1"/>
</dbReference>
<evidence type="ECO:0000256" key="6">
    <source>
        <dbReference type="ARBA" id="ARBA00039449"/>
    </source>
</evidence>
<evidence type="ECO:0000256" key="3">
    <source>
        <dbReference type="ARBA" id="ARBA00022679"/>
    </source>
</evidence>
<organism evidence="12 13">
    <name type="scientific">Caenorhabditis bovis</name>
    <dbReference type="NCBI Taxonomy" id="2654633"/>
    <lineage>
        <taxon>Eukaryota</taxon>
        <taxon>Metazoa</taxon>
        <taxon>Ecdysozoa</taxon>
        <taxon>Nematoda</taxon>
        <taxon>Chromadorea</taxon>
        <taxon>Rhabditida</taxon>
        <taxon>Rhabditina</taxon>
        <taxon>Rhabditomorpha</taxon>
        <taxon>Rhabditoidea</taxon>
        <taxon>Rhabditidae</taxon>
        <taxon>Peloderinae</taxon>
        <taxon>Caenorhabditis</taxon>
    </lineage>
</organism>